<dbReference type="InterPro" id="IPR027417">
    <property type="entry name" value="P-loop_NTPase"/>
</dbReference>
<evidence type="ECO:0000256" key="1">
    <source>
        <dbReference type="SAM" id="MobiDB-lite"/>
    </source>
</evidence>
<dbReference type="SUPFAM" id="SSF55464">
    <property type="entry name" value="Origin of replication-binding domain, RBD-like"/>
    <property type="match status" value="1"/>
</dbReference>
<dbReference type="InterPro" id="IPR014862">
    <property type="entry name" value="TrwC"/>
</dbReference>
<dbReference type="EMBL" id="FOZG01000002">
    <property type="protein sequence ID" value="SFR99565.1"/>
    <property type="molecule type" value="Genomic_DNA"/>
</dbReference>
<dbReference type="OrthoDB" id="98563at2"/>
<feature type="compositionally biased region" description="Basic and acidic residues" evidence="1">
    <location>
        <begin position="957"/>
        <end position="973"/>
    </location>
</feature>
<dbReference type="STRING" id="1166337.SAMN05192580_2420"/>
<dbReference type="Pfam" id="PF13604">
    <property type="entry name" value="AAA_30"/>
    <property type="match status" value="1"/>
</dbReference>
<organism evidence="3 4">
    <name type="scientific">Sphingomonas jatrophae</name>
    <dbReference type="NCBI Taxonomy" id="1166337"/>
    <lineage>
        <taxon>Bacteria</taxon>
        <taxon>Pseudomonadati</taxon>
        <taxon>Pseudomonadota</taxon>
        <taxon>Alphaproteobacteria</taxon>
        <taxon>Sphingomonadales</taxon>
        <taxon>Sphingomonadaceae</taxon>
        <taxon>Sphingomonas</taxon>
    </lineage>
</organism>
<dbReference type="NCBIfam" id="TIGR02686">
    <property type="entry name" value="relax_trwC"/>
    <property type="match status" value="1"/>
</dbReference>
<reference evidence="3 4" key="1">
    <citation type="submission" date="2016-10" db="EMBL/GenBank/DDBJ databases">
        <authorList>
            <person name="de Groot N.N."/>
        </authorList>
    </citation>
    <scope>NUCLEOTIDE SEQUENCE [LARGE SCALE GENOMIC DNA]</scope>
    <source>
        <strain evidence="3 4">S5-249</strain>
    </source>
</reference>
<evidence type="ECO:0000313" key="3">
    <source>
        <dbReference type="EMBL" id="SFR99565.1"/>
    </source>
</evidence>
<dbReference type="Pfam" id="PF08751">
    <property type="entry name" value="TrwC"/>
    <property type="match status" value="1"/>
</dbReference>
<dbReference type="Gene3D" id="3.40.50.300">
    <property type="entry name" value="P-loop containing nucleotide triphosphate hydrolases"/>
    <property type="match status" value="2"/>
</dbReference>
<dbReference type="NCBIfam" id="NF041492">
    <property type="entry name" value="MobF"/>
    <property type="match status" value="1"/>
</dbReference>
<accession>A0A1I6L7V5</accession>
<dbReference type="AlphaFoldDB" id="A0A1I6L7V5"/>
<feature type="domain" description="TrwC relaxase" evidence="2">
    <location>
        <begin position="11"/>
        <end position="279"/>
    </location>
</feature>
<dbReference type="SUPFAM" id="SSF52540">
    <property type="entry name" value="P-loop containing nucleoside triphosphate hydrolases"/>
    <property type="match status" value="2"/>
</dbReference>
<sequence>MLSVATVRSAQGAAGYFAADNYYTADQPEAAGEWVGRGAATLGLVGPVDQKAFEAVLRGTLPNGQQVGVPERHSAGVDLTFSLPKSWSLLALVGGDRRIVEAYREAVKHTLAWAEKNAAETRMEVRGREKVVATNNLVVALFEHDTSRAHDPQAHLHAVVANVTQGPDGKWRALHNGKLWQLNTLLNAIAMTGFRERLEALGYRVGDRSRHGNFEAAGIPRNLVMAFSTRRQQILAKVAELGARSPAAFDAATLMTRPDKAPVSDRAALYTSWRGSAAEVGLDLAGVMSGAERIATATGAPWARLAQSIGSVATRMKDVVGDLGRKLGLATGDPYLPRLGPGLRPDSAAAAHAVASGVRHLEAREAAFARTDLLKAALDTGLPTNIEAVERRVEQLLAAGALVRGMGRRDTMLTTAQGIATEAAILDAIEVGRGQGRAYHTMAHAPAALQAAATKRSGIRLNAGQQAAGTMLLSSPNRIVAIQGVAGAGKSSVLAPAAEIILSHGDKVIGLAVQNTLVQMLQRETGIPSMTVARFLKTHEAALRPTPDPIALAQARTSLGGAAILVDEASMLSNRDQLSLVRLANLAGVGRLAFVGDARQLGAVDAGKPFSVMQQAGAPMAQMSENLRARSEDIRTAAAAAQIGAVDRAMEALRPFTVEAPDRASAEAADRWLALPDADRARTAIYASGRRLRAEVNSAVQAGLLARGELGPGKLNLTVLDRVSLTDEELRYPHSYATGMVVEISRAQPGLRLPRARSTVERVDALAGTVTLKLSGGAERVIRPARLRIRDGASPVQLYEQKSLTLHERDRIRWTANDHDRGLFNADQAQVLAIDRGRVTVATSQGLTVTMRADDPMLSRLDLAYALNAHMAQGLTSDRGIAVIETRDAKLVNQQTFLVTVTRLRDSLTLIVDNADKLQAKLARNPGGKTSALETSGQLRSAPGRDSSRASVTSPERSLDLEPGRSRPYDIGI</sequence>
<protein>
    <submittedName>
        <fullName evidence="3">Conjugative relaxase domain-containing protein, TrwC/TraI family</fullName>
    </submittedName>
</protein>
<evidence type="ECO:0000313" key="4">
    <source>
        <dbReference type="Proteomes" id="UP000198824"/>
    </source>
</evidence>
<feature type="region of interest" description="Disordered" evidence="1">
    <location>
        <begin position="926"/>
        <end position="973"/>
    </location>
</feature>
<dbReference type="Gene3D" id="2.30.30.940">
    <property type="match status" value="1"/>
</dbReference>
<dbReference type="InterPro" id="IPR014059">
    <property type="entry name" value="TraI/TrwC_relax"/>
</dbReference>
<gene>
    <name evidence="3" type="ORF">SAMN05192580_2420</name>
</gene>
<dbReference type="Proteomes" id="UP000198824">
    <property type="component" value="Unassembled WGS sequence"/>
</dbReference>
<proteinExistence type="predicted"/>
<name>A0A1I6L7V5_9SPHN</name>
<dbReference type="RefSeq" id="WP_093314883.1">
    <property type="nucleotide sequence ID" value="NZ_FOZG01000002.1"/>
</dbReference>
<keyword evidence="4" id="KW-1185">Reference proteome</keyword>
<evidence type="ECO:0000259" key="2">
    <source>
        <dbReference type="Pfam" id="PF08751"/>
    </source>
</evidence>